<organism evidence="2 3">
    <name type="scientific">Hymenobacter saemangeumensis</name>
    <dbReference type="NCBI Taxonomy" id="1084522"/>
    <lineage>
        <taxon>Bacteria</taxon>
        <taxon>Pseudomonadati</taxon>
        <taxon>Bacteroidota</taxon>
        <taxon>Cytophagia</taxon>
        <taxon>Cytophagales</taxon>
        <taxon>Hymenobacteraceae</taxon>
        <taxon>Hymenobacter</taxon>
    </lineage>
</organism>
<proteinExistence type="predicted"/>
<feature type="chain" id="PRO_5045038696" description="Nuclear transport factor 2 family protein" evidence="1">
    <location>
        <begin position="21"/>
        <end position="155"/>
    </location>
</feature>
<gene>
    <name evidence="2" type="ORF">GCM10023185_32190</name>
</gene>
<dbReference type="SUPFAM" id="SSF54427">
    <property type="entry name" value="NTF2-like"/>
    <property type="match status" value="1"/>
</dbReference>
<sequence length="155" mass="17154">MLRASLLFLLACLGTAPAQAQSSNSENAAVREVITSFFDGMRQGDSAKVRRTLAPGVVFHVIKKDKASGQAALAIESHREFLKAVGTPHPEIWEERISFEQVLIDASLASVWTPYQFYVGPKFSHCGYNSFQLIKLAEGWKIAHIIDTRCKEGCK</sequence>
<keyword evidence="1" id="KW-0732">Signal</keyword>
<evidence type="ECO:0008006" key="4">
    <source>
        <dbReference type="Google" id="ProtNLM"/>
    </source>
</evidence>
<dbReference type="EMBL" id="BAABGZ010000068">
    <property type="protein sequence ID" value="GAA4363446.1"/>
    <property type="molecule type" value="Genomic_DNA"/>
</dbReference>
<evidence type="ECO:0000256" key="1">
    <source>
        <dbReference type="SAM" id="SignalP"/>
    </source>
</evidence>
<accession>A0ABP8IMK2</accession>
<comment type="caution">
    <text evidence="2">The sequence shown here is derived from an EMBL/GenBank/DDBJ whole genome shotgun (WGS) entry which is preliminary data.</text>
</comment>
<dbReference type="Gene3D" id="3.10.450.50">
    <property type="match status" value="1"/>
</dbReference>
<dbReference type="RefSeq" id="WP_345237130.1">
    <property type="nucleotide sequence ID" value="NZ_BAABGZ010000068.1"/>
</dbReference>
<feature type="signal peptide" evidence="1">
    <location>
        <begin position="1"/>
        <end position="20"/>
    </location>
</feature>
<keyword evidence="3" id="KW-1185">Reference proteome</keyword>
<dbReference type="Proteomes" id="UP001501153">
    <property type="component" value="Unassembled WGS sequence"/>
</dbReference>
<reference evidence="3" key="1">
    <citation type="journal article" date="2019" name="Int. J. Syst. Evol. Microbiol.">
        <title>The Global Catalogue of Microorganisms (GCM) 10K type strain sequencing project: providing services to taxonomists for standard genome sequencing and annotation.</title>
        <authorList>
            <consortium name="The Broad Institute Genomics Platform"/>
            <consortium name="The Broad Institute Genome Sequencing Center for Infectious Disease"/>
            <person name="Wu L."/>
            <person name="Ma J."/>
        </authorList>
    </citation>
    <scope>NUCLEOTIDE SEQUENCE [LARGE SCALE GENOMIC DNA]</scope>
    <source>
        <strain evidence="3">JCM 17923</strain>
    </source>
</reference>
<evidence type="ECO:0000313" key="3">
    <source>
        <dbReference type="Proteomes" id="UP001501153"/>
    </source>
</evidence>
<name>A0ABP8IMK2_9BACT</name>
<protein>
    <recommendedName>
        <fullName evidence="4">Nuclear transport factor 2 family protein</fullName>
    </recommendedName>
</protein>
<dbReference type="InterPro" id="IPR032710">
    <property type="entry name" value="NTF2-like_dom_sf"/>
</dbReference>
<evidence type="ECO:0000313" key="2">
    <source>
        <dbReference type="EMBL" id="GAA4363446.1"/>
    </source>
</evidence>